<organism evidence="2 4">
    <name type="scientific">Phytophthora infestans</name>
    <name type="common">Potato late blight agent</name>
    <name type="synonym">Botrytis infestans</name>
    <dbReference type="NCBI Taxonomy" id="4787"/>
    <lineage>
        <taxon>Eukaryota</taxon>
        <taxon>Sar</taxon>
        <taxon>Stramenopiles</taxon>
        <taxon>Oomycota</taxon>
        <taxon>Peronosporomycetes</taxon>
        <taxon>Peronosporales</taxon>
        <taxon>Peronosporaceae</taxon>
        <taxon>Phytophthora</taxon>
    </lineage>
</organism>
<evidence type="ECO:0000313" key="3">
    <source>
        <dbReference type="EMBL" id="KAF4130193.1"/>
    </source>
</evidence>
<evidence type="ECO:0000313" key="4">
    <source>
        <dbReference type="Proteomes" id="UP000602510"/>
    </source>
</evidence>
<accession>A0A833TBH0</accession>
<feature type="region of interest" description="Disordered" evidence="1">
    <location>
        <begin position="104"/>
        <end position="171"/>
    </location>
</feature>
<dbReference type="EMBL" id="WSZM01000015">
    <property type="protein sequence ID" value="KAF4046568.1"/>
    <property type="molecule type" value="Genomic_DNA"/>
</dbReference>
<keyword evidence="4" id="KW-1185">Reference proteome</keyword>
<comment type="caution">
    <text evidence="2">The sequence shown here is derived from an EMBL/GenBank/DDBJ whole genome shotgun (WGS) entry which is preliminary data.</text>
</comment>
<reference evidence="2" key="1">
    <citation type="submission" date="2020-04" db="EMBL/GenBank/DDBJ databases">
        <title>Hybrid Assembly of Korean Phytophthora infestans isolates.</title>
        <authorList>
            <person name="Prokchorchik M."/>
            <person name="Lee Y."/>
            <person name="Seo J."/>
            <person name="Cho J.-H."/>
            <person name="Park Y.-E."/>
            <person name="Jang D.-C."/>
            <person name="Im J.-S."/>
            <person name="Choi J.-G."/>
            <person name="Park H.-J."/>
            <person name="Lee G.-B."/>
            <person name="Lee Y.-G."/>
            <person name="Hong S.-Y."/>
            <person name="Cho K."/>
            <person name="Sohn K.H."/>
        </authorList>
    </citation>
    <scope>NUCLEOTIDE SEQUENCE</scope>
    <source>
        <strain evidence="2">KR_1_A1</strain>
        <strain evidence="3">KR_2_A2</strain>
    </source>
</reference>
<sequence length="246" mass="27155">MMVEPHYTSVMRSTRSGNYYNVPISADAMARRKHEMSVFNSHDGFEHETVAAAWGTTTMRRLPAVAKRRDLNAALDGVAPFKDPHTFQPAFAFDLNRLVASLTKGSASSSNSSSITSTRSQGEPTPEPMPENSRRPVLPEATAPRQRRRRGALSGKEELTRSYAPTSTTPENSIITYSLNKRKQKRLAAKALAAASVNGPTFEVAVANAGNEHQPQYVPRYVPEYQSDVAMSRNREPSLDQQSYAL</sequence>
<proteinExistence type="predicted"/>
<feature type="compositionally biased region" description="Low complexity" evidence="1">
    <location>
        <begin position="104"/>
        <end position="120"/>
    </location>
</feature>
<dbReference type="EMBL" id="JAACNO010002868">
    <property type="protein sequence ID" value="KAF4130193.1"/>
    <property type="molecule type" value="Genomic_DNA"/>
</dbReference>
<evidence type="ECO:0000256" key="1">
    <source>
        <dbReference type="SAM" id="MobiDB-lite"/>
    </source>
</evidence>
<dbReference type="Proteomes" id="UP000704712">
    <property type="component" value="Unassembled WGS sequence"/>
</dbReference>
<dbReference type="AlphaFoldDB" id="A0A833TBH0"/>
<gene>
    <name evidence="2" type="ORF">GN244_ATG00958</name>
    <name evidence="3" type="ORF">GN958_ATG20608</name>
</gene>
<name>A0A833TBH0_PHYIN</name>
<dbReference type="Proteomes" id="UP000602510">
    <property type="component" value="Unassembled WGS sequence"/>
</dbReference>
<evidence type="ECO:0000313" key="2">
    <source>
        <dbReference type="EMBL" id="KAF4046568.1"/>
    </source>
</evidence>
<protein>
    <submittedName>
        <fullName evidence="2">Uncharacterized protein</fullName>
    </submittedName>
</protein>